<dbReference type="EC" id="2.3.1.225" evidence="8"/>
<evidence type="ECO:0000256" key="9">
    <source>
        <dbReference type="SAM" id="MobiDB-lite"/>
    </source>
</evidence>
<keyword evidence="5 8" id="KW-1133">Transmembrane helix</keyword>
<organism evidence="11 12">
    <name type="scientific">Vitis vinifera</name>
    <name type="common">Grape</name>
    <dbReference type="NCBI Taxonomy" id="29760"/>
    <lineage>
        <taxon>Eukaryota</taxon>
        <taxon>Viridiplantae</taxon>
        <taxon>Streptophyta</taxon>
        <taxon>Embryophyta</taxon>
        <taxon>Tracheophyta</taxon>
        <taxon>Spermatophyta</taxon>
        <taxon>Magnoliopsida</taxon>
        <taxon>eudicotyledons</taxon>
        <taxon>Gunneridae</taxon>
        <taxon>Pentapetalae</taxon>
        <taxon>rosids</taxon>
        <taxon>Vitales</taxon>
        <taxon>Vitaceae</taxon>
        <taxon>Viteae</taxon>
        <taxon>Vitis</taxon>
    </lineage>
</organism>
<name>A0A438J7N9_VITVI</name>
<evidence type="ECO:0000256" key="4">
    <source>
        <dbReference type="ARBA" id="ARBA00022692"/>
    </source>
</evidence>
<feature type="domain" description="Palmitoyltransferase DHHC" evidence="10">
    <location>
        <begin position="172"/>
        <end position="207"/>
    </location>
</feature>
<keyword evidence="3 8" id="KW-0808">Transferase</keyword>
<dbReference type="InterPro" id="IPR001594">
    <property type="entry name" value="Palmitoyltrfase_DHHC"/>
</dbReference>
<evidence type="ECO:0000256" key="1">
    <source>
        <dbReference type="ARBA" id="ARBA00004127"/>
    </source>
</evidence>
<dbReference type="PANTHER" id="PTHR22883">
    <property type="entry name" value="ZINC FINGER DHHC DOMAIN CONTAINING PROTEIN"/>
    <property type="match status" value="1"/>
</dbReference>
<proteinExistence type="inferred from homology"/>
<keyword evidence="4 8" id="KW-0812">Transmembrane</keyword>
<dbReference type="Pfam" id="PF01529">
    <property type="entry name" value="DHHC"/>
    <property type="match status" value="1"/>
</dbReference>
<evidence type="ECO:0000256" key="8">
    <source>
        <dbReference type="RuleBase" id="RU079119"/>
    </source>
</evidence>
<evidence type="ECO:0000256" key="5">
    <source>
        <dbReference type="ARBA" id="ARBA00022989"/>
    </source>
</evidence>
<protein>
    <recommendedName>
        <fullName evidence="8">S-acyltransferase</fullName>
        <ecNumber evidence="8">2.3.1.225</ecNumber>
    </recommendedName>
    <alternativeName>
        <fullName evidence="8">Palmitoyltransferase</fullName>
    </alternativeName>
</protein>
<evidence type="ECO:0000256" key="7">
    <source>
        <dbReference type="ARBA" id="ARBA00023315"/>
    </source>
</evidence>
<feature type="transmembrane region" description="Helical" evidence="8">
    <location>
        <begin position="37"/>
        <end position="59"/>
    </location>
</feature>
<comment type="caution">
    <text evidence="11">The sequence shown here is derived from an EMBL/GenBank/DDBJ whole genome shotgun (WGS) entry which is preliminary data.</text>
</comment>
<dbReference type="GO" id="GO:0019706">
    <property type="term" value="F:protein-cysteine S-palmitoyltransferase activity"/>
    <property type="evidence" value="ECO:0007669"/>
    <property type="project" value="UniProtKB-EC"/>
</dbReference>
<evidence type="ECO:0000259" key="10">
    <source>
        <dbReference type="Pfam" id="PF01529"/>
    </source>
</evidence>
<comment type="similarity">
    <text evidence="2 8">Belongs to the DHHC palmitoyltransferase family.</text>
</comment>
<reference evidence="11 12" key="1">
    <citation type="journal article" date="2018" name="PLoS Genet.">
        <title>Population sequencing reveals clonal diversity and ancestral inbreeding in the grapevine cultivar Chardonnay.</title>
        <authorList>
            <person name="Roach M.J."/>
            <person name="Johnson D.L."/>
            <person name="Bohlmann J."/>
            <person name="van Vuuren H.J."/>
            <person name="Jones S.J."/>
            <person name="Pretorius I.S."/>
            <person name="Schmidt S.A."/>
            <person name="Borneman A.R."/>
        </authorList>
    </citation>
    <scope>NUCLEOTIDE SEQUENCE [LARGE SCALE GENOMIC DNA]</scope>
    <source>
        <strain evidence="12">cv. Chardonnay</strain>
        <tissue evidence="11">Leaf</tissue>
    </source>
</reference>
<comment type="domain">
    <text evidence="8">The DHHC domain is required for palmitoyltransferase activity.</text>
</comment>
<keyword evidence="6 8" id="KW-0472">Membrane</keyword>
<dbReference type="InterPro" id="IPR039859">
    <property type="entry name" value="PFA4/ZDH16/20/ERF2-like"/>
</dbReference>
<accession>A0A438J7N9</accession>
<dbReference type="EMBL" id="QGNW01000058">
    <property type="protein sequence ID" value="RVX04916.1"/>
    <property type="molecule type" value="Genomic_DNA"/>
</dbReference>
<comment type="catalytic activity">
    <reaction evidence="8">
        <text>L-cysteinyl-[protein] + hexadecanoyl-CoA = S-hexadecanoyl-L-cysteinyl-[protein] + CoA</text>
        <dbReference type="Rhea" id="RHEA:36683"/>
        <dbReference type="Rhea" id="RHEA-COMP:10131"/>
        <dbReference type="Rhea" id="RHEA-COMP:11032"/>
        <dbReference type="ChEBI" id="CHEBI:29950"/>
        <dbReference type="ChEBI" id="CHEBI:57287"/>
        <dbReference type="ChEBI" id="CHEBI:57379"/>
        <dbReference type="ChEBI" id="CHEBI:74151"/>
        <dbReference type="EC" id="2.3.1.225"/>
    </reaction>
</comment>
<feature type="transmembrane region" description="Helical" evidence="8">
    <location>
        <begin position="65"/>
        <end position="86"/>
    </location>
</feature>
<evidence type="ECO:0000313" key="12">
    <source>
        <dbReference type="Proteomes" id="UP000288805"/>
    </source>
</evidence>
<feature type="compositionally biased region" description="Polar residues" evidence="9">
    <location>
        <begin position="374"/>
        <end position="384"/>
    </location>
</feature>
<evidence type="ECO:0000256" key="3">
    <source>
        <dbReference type="ARBA" id="ARBA00022679"/>
    </source>
</evidence>
<evidence type="ECO:0000256" key="6">
    <source>
        <dbReference type="ARBA" id="ARBA00023136"/>
    </source>
</evidence>
<comment type="subcellular location">
    <subcellularLocation>
        <location evidence="1">Endomembrane system</location>
        <topology evidence="1">Multi-pass membrane protein</topology>
    </subcellularLocation>
</comment>
<dbReference type="GO" id="GO:0012505">
    <property type="term" value="C:endomembrane system"/>
    <property type="evidence" value="ECO:0007669"/>
    <property type="project" value="UniProtKB-SubCell"/>
</dbReference>
<dbReference type="AlphaFoldDB" id="A0A438J7N9"/>
<feature type="region of interest" description="Disordered" evidence="9">
    <location>
        <begin position="374"/>
        <end position="397"/>
    </location>
</feature>
<evidence type="ECO:0000256" key="2">
    <source>
        <dbReference type="ARBA" id="ARBA00008574"/>
    </source>
</evidence>
<keyword evidence="7 8" id="KW-0012">Acyltransferase</keyword>
<gene>
    <name evidence="11" type="primary">PAT03_0</name>
    <name evidence="11" type="ORF">CK203_019291</name>
</gene>
<feature type="transmembrane region" description="Helical" evidence="8">
    <location>
        <begin position="98"/>
        <end position="116"/>
    </location>
</feature>
<sequence>MTCGNENPKWGSSSSVVGMASLPQPKRLYQAWKGRNIRFYIFSCLVFLQKFLCGGRLIFGPDVASLFLSTLLIGVPGFTFCIKMLVKIKSDDPHFKYPVLFTGLILTFLDLAFLYMTSGRDPGIVPRNTQPPESDDGLDGTSSLEWINDATPELKIPRTKDVLINGYIIKVKYCDTCMIYRPPRASHCSICNNCVQKFDHHCPWLASVLLCVIIGSSSCLYHCQLPLWFVGGLTVFHFYLICTNQTTYENFRYRYDKNKNPYNKGILKNFIEFGFGKIPPSMFNFREWVVADDDIFMPSITRDFSGGTVSLQKSDVEVGSQFNKDGDVPVPHILKNLDYSGIGEDTQKKEEMGIMHLMIHFSFLMIQKLDTRQTQDSIRNQDTHMGSPMLKGKSSSSHSSWQSCMKFASLADKPLFTAE</sequence>
<dbReference type="Proteomes" id="UP000288805">
    <property type="component" value="Unassembled WGS sequence"/>
</dbReference>
<dbReference type="PROSITE" id="PS50216">
    <property type="entry name" value="DHHC"/>
    <property type="match status" value="1"/>
</dbReference>
<evidence type="ECO:0000313" key="11">
    <source>
        <dbReference type="EMBL" id="RVX04916.1"/>
    </source>
</evidence>
<dbReference type="PANTHER" id="PTHR22883:SF484">
    <property type="entry name" value="PROTEIN S-ACYLTRANSFERASE 2-RELATED"/>
    <property type="match status" value="1"/>
</dbReference>